<feature type="domain" description="Aminoglycoside phosphotransferase" evidence="1">
    <location>
        <begin position="21"/>
        <end position="233"/>
    </location>
</feature>
<organism evidence="2 3">
    <name type="scientific">Fodinibacter luteus</name>
    <dbReference type="NCBI Taxonomy" id="552064"/>
    <lineage>
        <taxon>Bacteria</taxon>
        <taxon>Bacillati</taxon>
        <taxon>Actinomycetota</taxon>
        <taxon>Actinomycetes</taxon>
        <taxon>Micrococcales</taxon>
        <taxon>Intrasporangiaceae</taxon>
        <taxon>Fodinibacter (ex Wang et al. 2009)</taxon>
    </lineage>
</organism>
<dbReference type="PANTHER" id="PTHR22603:SF66">
    <property type="entry name" value="ETHANOLAMINE KINASE"/>
    <property type="match status" value="1"/>
</dbReference>
<dbReference type="PANTHER" id="PTHR22603">
    <property type="entry name" value="CHOLINE/ETHANOALAMINE KINASE"/>
    <property type="match status" value="1"/>
</dbReference>
<protein>
    <submittedName>
        <fullName evidence="2">Phosphotransferase family protein</fullName>
    </submittedName>
</protein>
<dbReference type="CDD" id="cd05151">
    <property type="entry name" value="ChoK-like"/>
    <property type="match status" value="1"/>
</dbReference>
<evidence type="ECO:0000313" key="2">
    <source>
        <dbReference type="EMBL" id="GAA4408342.1"/>
    </source>
</evidence>
<gene>
    <name evidence="2" type="ORF">GCM10023168_25530</name>
</gene>
<dbReference type="Pfam" id="PF01636">
    <property type="entry name" value="APH"/>
    <property type="match status" value="1"/>
</dbReference>
<dbReference type="Proteomes" id="UP001500945">
    <property type="component" value="Unassembled WGS sequence"/>
</dbReference>
<evidence type="ECO:0000259" key="1">
    <source>
        <dbReference type="Pfam" id="PF01636"/>
    </source>
</evidence>
<dbReference type="EMBL" id="BAABGM010000015">
    <property type="protein sequence ID" value="GAA4408342.1"/>
    <property type="molecule type" value="Genomic_DNA"/>
</dbReference>
<dbReference type="SUPFAM" id="SSF56112">
    <property type="entry name" value="Protein kinase-like (PK-like)"/>
    <property type="match status" value="1"/>
</dbReference>
<dbReference type="Gene3D" id="3.90.1200.10">
    <property type="match status" value="1"/>
</dbReference>
<sequence>MTRLDELLDGIPVLTGQGRHVTLLPGGLTNVNHRVRTDAGLDVVVRVSAPETGLLGVDRHAEHVNTLAAAVAGVGAPVVDYLEGRGIMVVQFLPGATWTDADVAANLPRLAAALRRLHSGPTFMGRFDMFALRRTYLGVVRERGFRMPPGYLALEPWAERVERVFAAAPEPLVPCHNDLLAANVLDDGGDLRIIDYEYSGMNEPSFELGNAAAEAGLPPEALTELCAAYYGRADEALVARAELWGWMARYGWTLWGMIQDATSTIDVDFWEWALDKFEPAERLARSPRFEDLLSAAARR</sequence>
<dbReference type="Gene3D" id="3.30.200.20">
    <property type="entry name" value="Phosphorylase Kinase, domain 1"/>
    <property type="match status" value="1"/>
</dbReference>
<dbReference type="RefSeq" id="WP_345206560.1">
    <property type="nucleotide sequence ID" value="NZ_BAABGM010000015.1"/>
</dbReference>
<accession>A0ABP8KJP3</accession>
<keyword evidence="3" id="KW-1185">Reference proteome</keyword>
<reference evidence="3" key="1">
    <citation type="journal article" date="2019" name="Int. J. Syst. Evol. Microbiol.">
        <title>The Global Catalogue of Microorganisms (GCM) 10K type strain sequencing project: providing services to taxonomists for standard genome sequencing and annotation.</title>
        <authorList>
            <consortium name="The Broad Institute Genomics Platform"/>
            <consortium name="The Broad Institute Genome Sequencing Center for Infectious Disease"/>
            <person name="Wu L."/>
            <person name="Ma J."/>
        </authorList>
    </citation>
    <scope>NUCLEOTIDE SEQUENCE [LARGE SCALE GENOMIC DNA]</scope>
    <source>
        <strain evidence="3">JCM 17809</strain>
    </source>
</reference>
<dbReference type="InterPro" id="IPR002575">
    <property type="entry name" value="Aminoglycoside_PTrfase"/>
</dbReference>
<proteinExistence type="predicted"/>
<comment type="caution">
    <text evidence="2">The sequence shown here is derived from an EMBL/GenBank/DDBJ whole genome shotgun (WGS) entry which is preliminary data.</text>
</comment>
<name>A0ABP8KJP3_9MICO</name>
<evidence type="ECO:0000313" key="3">
    <source>
        <dbReference type="Proteomes" id="UP001500945"/>
    </source>
</evidence>
<dbReference type="InterPro" id="IPR011009">
    <property type="entry name" value="Kinase-like_dom_sf"/>
</dbReference>